<dbReference type="AlphaFoldDB" id="A0A382BR12"/>
<proteinExistence type="predicted"/>
<accession>A0A382BR12</accession>
<dbReference type="EMBL" id="UINC01030966">
    <property type="protein sequence ID" value="SVB16235.1"/>
    <property type="molecule type" value="Genomic_DNA"/>
</dbReference>
<evidence type="ECO:0000313" key="2">
    <source>
        <dbReference type="EMBL" id="SVB16235.1"/>
    </source>
</evidence>
<protein>
    <submittedName>
        <fullName evidence="2">Uncharacterized protein</fullName>
    </submittedName>
</protein>
<feature type="region of interest" description="Disordered" evidence="1">
    <location>
        <begin position="107"/>
        <end position="142"/>
    </location>
</feature>
<gene>
    <name evidence="2" type="ORF">METZ01_LOCUS169089</name>
</gene>
<evidence type="ECO:0000256" key="1">
    <source>
        <dbReference type="SAM" id="MobiDB-lite"/>
    </source>
</evidence>
<sequence length="318" mass="34532">MGIALFLSLLMTDISFADSGYDLDEFDDLELNSLYKQKKRVKNDNKQRLILYDDNLFLLDDEFDFGNDEIELMKLDLDPEDMETAKEYEDFLNVFFGNSVPVGNNQYGNVQNNQYGKRNNSNKNPKRSKSKRSSLGGQNTNASAFKAPVGKFGFGVSTMFGASIPMGTNLKSNFSSGSNFGIHLDTPLSFNVGSMEGKVGTEVYFSSMSAANSGGSPYKLTNLAGTISLFPLKSIEVKAGLGVSPSSIGDYSKILFSIPVDINYHLPFSVKGFGMALNLHAQETLGVPTDDGSVDAGGGKATSEFINVGFFITTPLVF</sequence>
<organism evidence="2">
    <name type="scientific">marine metagenome</name>
    <dbReference type="NCBI Taxonomy" id="408172"/>
    <lineage>
        <taxon>unclassified sequences</taxon>
        <taxon>metagenomes</taxon>
        <taxon>ecological metagenomes</taxon>
    </lineage>
</organism>
<feature type="compositionally biased region" description="Low complexity" evidence="1">
    <location>
        <begin position="107"/>
        <end position="123"/>
    </location>
</feature>
<name>A0A382BR12_9ZZZZ</name>
<reference evidence="2" key="1">
    <citation type="submission" date="2018-05" db="EMBL/GenBank/DDBJ databases">
        <authorList>
            <person name="Lanie J.A."/>
            <person name="Ng W.-L."/>
            <person name="Kazmierczak K.M."/>
            <person name="Andrzejewski T.M."/>
            <person name="Davidsen T.M."/>
            <person name="Wayne K.J."/>
            <person name="Tettelin H."/>
            <person name="Glass J.I."/>
            <person name="Rusch D."/>
            <person name="Podicherti R."/>
            <person name="Tsui H.-C.T."/>
            <person name="Winkler M.E."/>
        </authorList>
    </citation>
    <scope>NUCLEOTIDE SEQUENCE</scope>
</reference>